<name>A0A316TJ81_9ACTN</name>
<dbReference type="InterPro" id="IPR007295">
    <property type="entry name" value="DUF402"/>
</dbReference>
<accession>A0A316TJ81</accession>
<sequence length="213" mass="24720">MEHWRPGDQILWRYGDAVVHPMTVVEDGPEQLVAWLAKNTPILDFERVDGLEKRADKSTLFTAPRRQCERTWTDYDVLRVYRPGQRWSTWFFFDGATAAFEGYYCNIEAVHERHDRTTWSRDDVLDVWVEPDRSHERKDEDELELAVAQGRYTRAEADGITAVADAIEQLVGEWGPPFDGGWETFRPDPAWPRPTLDGVDRLEGAFTSVRGEY</sequence>
<comment type="caution">
    <text evidence="2">The sequence shown here is derived from an EMBL/GenBank/DDBJ whole genome shotgun (WGS) entry which is preliminary data.</text>
</comment>
<dbReference type="Proteomes" id="UP000245507">
    <property type="component" value="Unassembled WGS sequence"/>
</dbReference>
<proteinExistence type="predicted"/>
<gene>
    <name evidence="2" type="ORF">DJ010_03115</name>
</gene>
<evidence type="ECO:0000313" key="3">
    <source>
        <dbReference type="Proteomes" id="UP000245507"/>
    </source>
</evidence>
<dbReference type="InterPro" id="IPR035930">
    <property type="entry name" value="FomD-like_sf"/>
</dbReference>
<dbReference type="RefSeq" id="WP_109692131.1">
    <property type="nucleotide sequence ID" value="NZ_QGDD01000001.1"/>
</dbReference>
<feature type="domain" description="DUF402" evidence="1">
    <location>
        <begin position="62"/>
        <end position="174"/>
    </location>
</feature>
<dbReference type="OrthoDB" id="3815685at2"/>
<organism evidence="2 3">
    <name type="scientific">Nocardioides silvaticus</name>
    <dbReference type="NCBI Taxonomy" id="2201891"/>
    <lineage>
        <taxon>Bacteria</taxon>
        <taxon>Bacillati</taxon>
        <taxon>Actinomycetota</taxon>
        <taxon>Actinomycetes</taxon>
        <taxon>Propionibacteriales</taxon>
        <taxon>Nocardioidaceae</taxon>
        <taxon>Nocardioides</taxon>
    </lineage>
</organism>
<evidence type="ECO:0000259" key="1">
    <source>
        <dbReference type="Pfam" id="PF04167"/>
    </source>
</evidence>
<reference evidence="2 3" key="1">
    <citation type="submission" date="2018-05" db="EMBL/GenBank/DDBJ databases">
        <title>Nocardioides silvaticus genome.</title>
        <authorList>
            <person name="Li C."/>
            <person name="Wang G."/>
        </authorList>
    </citation>
    <scope>NUCLEOTIDE SEQUENCE [LARGE SCALE GENOMIC DNA]</scope>
    <source>
        <strain evidence="2 3">CCTCC AB 2018079</strain>
    </source>
</reference>
<protein>
    <submittedName>
        <fullName evidence="2">DUF402 domain-containing protein</fullName>
    </submittedName>
</protein>
<dbReference type="Pfam" id="PF04167">
    <property type="entry name" value="DUF402"/>
    <property type="match status" value="1"/>
</dbReference>
<evidence type="ECO:0000313" key="2">
    <source>
        <dbReference type="EMBL" id="PWN04627.1"/>
    </source>
</evidence>
<dbReference type="EMBL" id="QGDD01000001">
    <property type="protein sequence ID" value="PWN04627.1"/>
    <property type="molecule type" value="Genomic_DNA"/>
</dbReference>
<dbReference type="AlphaFoldDB" id="A0A316TJ81"/>
<dbReference type="SUPFAM" id="SSF159234">
    <property type="entry name" value="FomD-like"/>
    <property type="match status" value="1"/>
</dbReference>
<dbReference type="Gene3D" id="2.40.380.10">
    <property type="entry name" value="FomD-like"/>
    <property type="match status" value="1"/>
</dbReference>
<keyword evidence="3" id="KW-1185">Reference proteome</keyword>